<evidence type="ECO:0000256" key="10">
    <source>
        <dbReference type="SAM" id="SignalP"/>
    </source>
</evidence>
<protein>
    <submittedName>
        <fullName evidence="12">Peptidase S8</fullName>
    </submittedName>
</protein>
<gene>
    <name evidence="12" type="ORF">CYJ19_08760</name>
</gene>
<evidence type="ECO:0000256" key="4">
    <source>
        <dbReference type="ARBA" id="ARBA00022825"/>
    </source>
</evidence>
<comment type="caution">
    <text evidence="12">The sequence shown here is derived from an EMBL/GenBank/DDBJ whole genome shotgun (WGS) entry which is preliminary data.</text>
</comment>
<dbReference type="RefSeq" id="WP_024331618.1">
    <property type="nucleotide sequence ID" value="NZ_JASOXK010000009.1"/>
</dbReference>
<feature type="transmembrane region" description="Helical" evidence="9">
    <location>
        <begin position="709"/>
        <end position="727"/>
    </location>
</feature>
<dbReference type="EMBL" id="PKKO01000005">
    <property type="protein sequence ID" value="PKY71801.1"/>
    <property type="molecule type" value="Genomic_DNA"/>
</dbReference>
<dbReference type="GeneID" id="35867057"/>
<feature type="domain" description="Peptidase S8/S53" evidence="11">
    <location>
        <begin position="189"/>
        <end position="493"/>
    </location>
</feature>
<feature type="signal peptide" evidence="10">
    <location>
        <begin position="1"/>
        <end position="35"/>
    </location>
</feature>
<dbReference type="PROSITE" id="PS00138">
    <property type="entry name" value="SUBTILASE_SER"/>
    <property type="match status" value="1"/>
</dbReference>
<dbReference type="InterPro" id="IPR023827">
    <property type="entry name" value="Peptidase_S8_Asp-AS"/>
</dbReference>
<dbReference type="InterPro" id="IPR015500">
    <property type="entry name" value="Peptidase_S8_subtilisin-rel"/>
</dbReference>
<evidence type="ECO:0000256" key="5">
    <source>
        <dbReference type="PIRSR" id="PIRSR615500-1"/>
    </source>
</evidence>
<keyword evidence="9" id="KW-0812">Transmembrane</keyword>
<dbReference type="SUPFAM" id="SSF52743">
    <property type="entry name" value="Subtilisin-like"/>
    <property type="match status" value="1"/>
</dbReference>
<dbReference type="InterPro" id="IPR000209">
    <property type="entry name" value="Peptidase_S8/S53_dom"/>
</dbReference>
<dbReference type="GO" id="GO:0006508">
    <property type="term" value="P:proteolysis"/>
    <property type="evidence" value="ECO:0007669"/>
    <property type="project" value="UniProtKB-KW"/>
</dbReference>
<evidence type="ECO:0000256" key="2">
    <source>
        <dbReference type="ARBA" id="ARBA00022670"/>
    </source>
</evidence>
<feature type="region of interest" description="Disordered" evidence="8">
    <location>
        <begin position="341"/>
        <end position="370"/>
    </location>
</feature>
<dbReference type="PANTHER" id="PTHR43806">
    <property type="entry name" value="PEPTIDASE S8"/>
    <property type="match status" value="1"/>
</dbReference>
<proteinExistence type="inferred from homology"/>
<dbReference type="AlphaFoldDB" id="A0A2I1IL00"/>
<keyword evidence="4 6" id="KW-0720">Serine protease</keyword>
<evidence type="ECO:0000256" key="3">
    <source>
        <dbReference type="ARBA" id="ARBA00022801"/>
    </source>
</evidence>
<organism evidence="12 13">
    <name type="scientific">Winkia neuii</name>
    <dbReference type="NCBI Taxonomy" id="33007"/>
    <lineage>
        <taxon>Bacteria</taxon>
        <taxon>Bacillati</taxon>
        <taxon>Actinomycetota</taxon>
        <taxon>Actinomycetes</taxon>
        <taxon>Actinomycetales</taxon>
        <taxon>Actinomycetaceae</taxon>
        <taxon>Winkia</taxon>
    </lineage>
</organism>
<dbReference type="PRINTS" id="PR00723">
    <property type="entry name" value="SUBTILISIN"/>
</dbReference>
<dbReference type="InterPro" id="IPR023828">
    <property type="entry name" value="Peptidase_S8_Ser-AS"/>
</dbReference>
<evidence type="ECO:0000256" key="8">
    <source>
        <dbReference type="SAM" id="MobiDB-lite"/>
    </source>
</evidence>
<evidence type="ECO:0000259" key="11">
    <source>
        <dbReference type="Pfam" id="PF00082"/>
    </source>
</evidence>
<feature type="chain" id="PRO_5014771878" evidence="10">
    <location>
        <begin position="36"/>
        <end position="733"/>
    </location>
</feature>
<evidence type="ECO:0000256" key="1">
    <source>
        <dbReference type="ARBA" id="ARBA00011073"/>
    </source>
</evidence>
<dbReference type="PROSITE" id="PS00137">
    <property type="entry name" value="SUBTILASE_HIS"/>
    <property type="match status" value="1"/>
</dbReference>
<dbReference type="InterPro" id="IPR022398">
    <property type="entry name" value="Peptidase_S8_His-AS"/>
</dbReference>
<keyword evidence="10" id="KW-0732">Signal</keyword>
<evidence type="ECO:0000313" key="12">
    <source>
        <dbReference type="EMBL" id="PKY71801.1"/>
    </source>
</evidence>
<keyword evidence="9" id="KW-0472">Membrane</keyword>
<dbReference type="Gene3D" id="3.40.50.200">
    <property type="entry name" value="Peptidase S8/S53 domain"/>
    <property type="match status" value="1"/>
</dbReference>
<keyword evidence="3 6" id="KW-0378">Hydrolase</keyword>
<feature type="compositionally biased region" description="Polar residues" evidence="8">
    <location>
        <begin position="341"/>
        <end position="361"/>
    </location>
</feature>
<evidence type="ECO:0000313" key="13">
    <source>
        <dbReference type="Proteomes" id="UP000235122"/>
    </source>
</evidence>
<evidence type="ECO:0000256" key="9">
    <source>
        <dbReference type="SAM" id="Phobius"/>
    </source>
</evidence>
<feature type="active site" description="Charge relay system" evidence="5 6">
    <location>
        <position position="458"/>
    </location>
</feature>
<keyword evidence="9" id="KW-1133">Transmembrane helix</keyword>
<dbReference type="InterPro" id="IPR036852">
    <property type="entry name" value="Peptidase_S8/S53_dom_sf"/>
</dbReference>
<dbReference type="PROSITE" id="PS51892">
    <property type="entry name" value="SUBTILASE"/>
    <property type="match status" value="1"/>
</dbReference>
<sequence length="733" mass="77066">MTRTSAFRPVQVVAGGIAAVSISLTGLGVAAPAVAADQPIVAAAQKAEIVMNYAVNLVSGASAAQFEAAASLAGKHGKVLAKYPQIDTFFVQSAAKDFSEQYAKEISAKGIGLHSVGPTRTKPVEGKELLVHASSADRSNRSAYYSAGVENQLNKERNLGSDPDTAKAWGIAATGADEAAKVDVKLAPVTVGVIDSGVEGNHEDLKGQIDPSKSVGCDVNGIADNSYAAWQPDDTEGSDHGTHVAGTIAAATNGIGVEGVAPKARLAAVKAGNRDGYFYPEYVACGFMWAAKQGFDVTNNSYYVDPWEYWMPTEGNQAAGLEAVRRAVEFASSQGVLNISAAGNSDQDLDNVSTDSSSPNDNGDENIIENRPVAGGVDIPTMLPGVVRVSAVGLAPEPGRQRVDLKQVDPKTDKLRRADFSNYGRKWVDIAAPGVDIYSSVSLKASGGKKYDVFSGTSMASPHVAGVAALLRAVNPQLTPAETTALLEKHAAKQFSRLETPAEELARVKARKPGAATLLQVGQEPKEKEYRGHGFVNALAAVLEDQPTPTVKEIEYSTDGKTWVPLAGAKIQGDFKVRAHVTGPATKITIGIAGDKQSTSADKDGSFEGNYWIDSGTYSADRLGLKGARNAKIQVEAFGRNNDKRAGDDVSTEVDFALLPPAEGKHTEKPAGTSTQVHPERKLQTTLRAPNKKQLVSKELGATGSSAELIGFVSAVILLVGASIYATRKRQTK</sequence>
<keyword evidence="2 6" id="KW-0645">Protease</keyword>
<feature type="active site" description="Charge relay system" evidence="5 6">
    <location>
        <position position="195"/>
    </location>
</feature>
<reference evidence="12 13" key="1">
    <citation type="submission" date="2017-12" db="EMBL/GenBank/DDBJ databases">
        <title>Phylogenetic diversity of female urinary microbiome.</title>
        <authorList>
            <person name="Thomas-White K."/>
            <person name="Wolfe A.J."/>
        </authorList>
    </citation>
    <scope>NUCLEOTIDE SEQUENCE [LARGE SCALE GENOMIC DNA]</scope>
    <source>
        <strain evidence="12 13">UMB0402</strain>
    </source>
</reference>
<evidence type="ECO:0000256" key="7">
    <source>
        <dbReference type="RuleBase" id="RU003355"/>
    </source>
</evidence>
<dbReference type="PROSITE" id="PS00136">
    <property type="entry name" value="SUBTILASE_ASP"/>
    <property type="match status" value="1"/>
</dbReference>
<keyword evidence="13" id="KW-1185">Reference proteome</keyword>
<accession>A0A2I1IL00</accession>
<dbReference type="STRING" id="33007.HMPREF3198_02270"/>
<comment type="similarity">
    <text evidence="1 6 7">Belongs to the peptidase S8 family.</text>
</comment>
<dbReference type="GO" id="GO:0004252">
    <property type="term" value="F:serine-type endopeptidase activity"/>
    <property type="evidence" value="ECO:0007669"/>
    <property type="project" value="UniProtKB-UniRule"/>
</dbReference>
<name>A0A2I1IL00_9ACTO</name>
<dbReference type="InterPro" id="IPR050131">
    <property type="entry name" value="Peptidase_S8_subtilisin-like"/>
</dbReference>
<dbReference type="PANTHER" id="PTHR43806:SF11">
    <property type="entry name" value="CEREVISIN-RELATED"/>
    <property type="match status" value="1"/>
</dbReference>
<feature type="active site" description="Charge relay system" evidence="5 6">
    <location>
        <position position="240"/>
    </location>
</feature>
<evidence type="ECO:0000256" key="6">
    <source>
        <dbReference type="PROSITE-ProRule" id="PRU01240"/>
    </source>
</evidence>
<dbReference type="Pfam" id="PF00082">
    <property type="entry name" value="Peptidase_S8"/>
    <property type="match status" value="1"/>
</dbReference>
<feature type="region of interest" description="Disordered" evidence="8">
    <location>
        <begin position="662"/>
        <end position="682"/>
    </location>
</feature>
<dbReference type="Proteomes" id="UP000235122">
    <property type="component" value="Unassembled WGS sequence"/>
</dbReference>